<comment type="caution">
    <text evidence="11">The sequence shown here is derived from an EMBL/GenBank/DDBJ whole genome shotgun (WGS) entry which is preliminary data.</text>
</comment>
<comment type="catalytic activity">
    <reaction evidence="9">
        <text>alpha-D-glucose 1-phosphate + UTP + H(+) = UDP-alpha-D-glucose + diphosphate</text>
        <dbReference type="Rhea" id="RHEA:19889"/>
        <dbReference type="ChEBI" id="CHEBI:15378"/>
        <dbReference type="ChEBI" id="CHEBI:33019"/>
        <dbReference type="ChEBI" id="CHEBI:46398"/>
        <dbReference type="ChEBI" id="CHEBI:58601"/>
        <dbReference type="ChEBI" id="CHEBI:58885"/>
        <dbReference type="EC" id="2.7.7.9"/>
    </reaction>
</comment>
<reference evidence="11 12" key="1">
    <citation type="submission" date="2019-06" db="EMBL/GenBank/DDBJ databases">
        <title>Sorghum-associated microbial communities from plants grown in Nebraska, USA.</title>
        <authorList>
            <person name="Schachtman D."/>
        </authorList>
    </citation>
    <scope>NUCLEOTIDE SEQUENCE [LARGE SCALE GENOMIC DNA]</scope>
    <source>
        <strain evidence="11 12">1225</strain>
    </source>
</reference>
<dbReference type="EC" id="2.7.7.9" evidence="2"/>
<keyword evidence="4" id="KW-0808">Transferase</keyword>
<dbReference type="Gene3D" id="3.90.550.10">
    <property type="entry name" value="Spore Coat Polysaccharide Biosynthesis Protein SpsA, Chain A"/>
    <property type="match status" value="1"/>
</dbReference>
<dbReference type="PANTHER" id="PTHR43197:SF1">
    <property type="entry name" value="UTP--GLUCOSE-1-PHOSPHATE URIDYLYLTRANSFERASE"/>
    <property type="match status" value="1"/>
</dbReference>
<dbReference type="Pfam" id="PF00483">
    <property type="entry name" value="NTP_transferase"/>
    <property type="match status" value="1"/>
</dbReference>
<organism evidence="11 12">
    <name type="scientific">Neorhizobium alkalisoli</name>
    <dbReference type="NCBI Taxonomy" id="528178"/>
    <lineage>
        <taxon>Bacteria</taxon>
        <taxon>Pseudomonadati</taxon>
        <taxon>Pseudomonadota</taxon>
        <taxon>Alphaproteobacteria</taxon>
        <taxon>Hyphomicrobiales</taxon>
        <taxon>Rhizobiaceae</taxon>
        <taxon>Rhizobium/Agrobacterium group</taxon>
        <taxon>Neorhizobium</taxon>
    </lineage>
</organism>
<sequence length="302" mass="33345">MRPVRKAVIPVAGNGTRFLPATKAMPKEMLTIVDRPVVQYAVDEAMQAGIENIIFVTSRNKTAIEDYFDSAPELIATLTRSGKTVQVTQLEKMLPLAGTVSYTRQQVPLGLGHAVWCARELVGDEPFALLLPDMVSYGPQGCMAGLMELYEEVGGNVFAVEQCAPEETSSYGVVEMGQNVRHGFQVTGMVEKPKPEDAPSNYYLNGRYILQPEIFELLAGQERGAGNEIQLTDSMQRLLKTQAFHAHPYKGRTFDCGSKRGFIEANVAFSMLRADMGNEIYQSVKELVSEHEMRMNGAERAA</sequence>
<keyword evidence="5" id="KW-0548">Nucleotidyltransferase</keyword>
<dbReference type="CDD" id="cd02541">
    <property type="entry name" value="UGPase_prokaryotic"/>
    <property type="match status" value="1"/>
</dbReference>
<dbReference type="InterPro" id="IPR005771">
    <property type="entry name" value="GalU_uridylyltTrfase_bac/arc"/>
</dbReference>
<dbReference type="InterPro" id="IPR029044">
    <property type="entry name" value="Nucleotide-diphossugar_trans"/>
</dbReference>
<evidence type="ECO:0000256" key="5">
    <source>
        <dbReference type="ARBA" id="ARBA00022695"/>
    </source>
</evidence>
<dbReference type="InterPro" id="IPR005835">
    <property type="entry name" value="NTP_transferase_dom"/>
</dbReference>
<gene>
    <name evidence="11" type="ORF">FHW37_105332</name>
</gene>
<evidence type="ECO:0000256" key="7">
    <source>
        <dbReference type="ARBA" id="ARBA00031959"/>
    </source>
</evidence>
<evidence type="ECO:0000256" key="1">
    <source>
        <dbReference type="ARBA" id="ARBA00006890"/>
    </source>
</evidence>
<dbReference type="Proteomes" id="UP000320653">
    <property type="component" value="Unassembled WGS sequence"/>
</dbReference>
<evidence type="ECO:0000256" key="6">
    <source>
        <dbReference type="ARBA" id="ARBA00031455"/>
    </source>
</evidence>
<evidence type="ECO:0000256" key="2">
    <source>
        <dbReference type="ARBA" id="ARBA00012415"/>
    </source>
</evidence>
<protein>
    <recommendedName>
        <fullName evidence="3">UTP--glucose-1-phosphate uridylyltransferase</fullName>
        <ecNumber evidence="2">2.7.7.9</ecNumber>
    </recommendedName>
    <alternativeName>
        <fullName evidence="6">Alpha-D-glucosyl-1-phosphate uridylyltransferase</fullName>
    </alternativeName>
    <alternativeName>
        <fullName evidence="7">UDP-glucose pyrophosphorylase</fullName>
    </alternativeName>
    <alternativeName>
        <fullName evidence="8">Uridine diphosphoglucose pyrophosphorylase</fullName>
    </alternativeName>
</protein>
<proteinExistence type="inferred from homology"/>
<dbReference type="GO" id="GO:0003983">
    <property type="term" value="F:UTP:glucose-1-phosphate uridylyltransferase activity"/>
    <property type="evidence" value="ECO:0007669"/>
    <property type="project" value="UniProtKB-EC"/>
</dbReference>
<evidence type="ECO:0000256" key="8">
    <source>
        <dbReference type="ARBA" id="ARBA00032341"/>
    </source>
</evidence>
<dbReference type="GO" id="GO:0006011">
    <property type="term" value="P:UDP-alpha-D-glucose metabolic process"/>
    <property type="evidence" value="ECO:0007669"/>
    <property type="project" value="InterPro"/>
</dbReference>
<dbReference type="EMBL" id="VIWP01000005">
    <property type="protein sequence ID" value="TWF52233.1"/>
    <property type="molecule type" value="Genomic_DNA"/>
</dbReference>
<evidence type="ECO:0000256" key="3">
    <source>
        <dbReference type="ARBA" id="ARBA00019048"/>
    </source>
</evidence>
<accession>A0A561QPB7</accession>
<evidence type="ECO:0000256" key="9">
    <source>
        <dbReference type="ARBA" id="ARBA00048128"/>
    </source>
</evidence>
<keyword evidence="12" id="KW-1185">Reference proteome</keyword>
<dbReference type="PANTHER" id="PTHR43197">
    <property type="entry name" value="UTP--GLUCOSE-1-PHOSPHATE URIDYLYLTRANSFERASE"/>
    <property type="match status" value="1"/>
</dbReference>
<feature type="domain" description="Nucleotidyl transferase" evidence="10">
    <location>
        <begin position="6"/>
        <end position="267"/>
    </location>
</feature>
<evidence type="ECO:0000259" key="10">
    <source>
        <dbReference type="Pfam" id="PF00483"/>
    </source>
</evidence>
<dbReference type="AlphaFoldDB" id="A0A561QPB7"/>
<evidence type="ECO:0000313" key="11">
    <source>
        <dbReference type="EMBL" id="TWF52233.1"/>
    </source>
</evidence>
<name>A0A561QPB7_9HYPH</name>
<dbReference type="SUPFAM" id="SSF53448">
    <property type="entry name" value="Nucleotide-diphospho-sugar transferases"/>
    <property type="match status" value="1"/>
</dbReference>
<evidence type="ECO:0000256" key="4">
    <source>
        <dbReference type="ARBA" id="ARBA00022679"/>
    </source>
</evidence>
<evidence type="ECO:0000313" key="12">
    <source>
        <dbReference type="Proteomes" id="UP000320653"/>
    </source>
</evidence>
<comment type="similarity">
    <text evidence="1">Belongs to the UDPGP type 2 family.</text>
</comment>